<evidence type="ECO:0000256" key="5">
    <source>
        <dbReference type="ARBA" id="ARBA00023136"/>
    </source>
</evidence>
<evidence type="ECO:0000259" key="8">
    <source>
        <dbReference type="Pfam" id="PF02687"/>
    </source>
</evidence>
<accession>A0ABV1I3G7</accession>
<dbReference type="PANTHER" id="PTHR30572:SF4">
    <property type="entry name" value="ABC TRANSPORTER PERMEASE YTRF"/>
    <property type="match status" value="1"/>
</dbReference>
<feature type="transmembrane region" description="Helical" evidence="7">
    <location>
        <begin position="21"/>
        <end position="42"/>
    </location>
</feature>
<keyword evidence="5 7" id="KW-0472">Membrane</keyword>
<proteinExistence type="inferred from homology"/>
<gene>
    <name evidence="10" type="ORF">WMO62_13065</name>
</gene>
<name>A0ABV1I3G7_9FIRM</name>
<dbReference type="RefSeq" id="WP_349144911.1">
    <property type="nucleotide sequence ID" value="NZ_JBBMFC010000026.1"/>
</dbReference>
<dbReference type="InterPro" id="IPR050250">
    <property type="entry name" value="Macrolide_Exporter_MacB"/>
</dbReference>
<evidence type="ECO:0000313" key="10">
    <source>
        <dbReference type="EMBL" id="MEQ2579742.1"/>
    </source>
</evidence>
<evidence type="ECO:0000259" key="9">
    <source>
        <dbReference type="Pfam" id="PF12704"/>
    </source>
</evidence>
<feature type="domain" description="MacB-like periplasmic core" evidence="9">
    <location>
        <begin position="21"/>
        <end position="261"/>
    </location>
</feature>
<feature type="domain" description="ABC3 transporter permease C-terminal" evidence="8">
    <location>
        <begin position="308"/>
        <end position="421"/>
    </location>
</feature>
<dbReference type="PANTHER" id="PTHR30572">
    <property type="entry name" value="MEMBRANE COMPONENT OF TRANSPORTER-RELATED"/>
    <property type="match status" value="1"/>
</dbReference>
<dbReference type="Proteomes" id="UP001470288">
    <property type="component" value="Unassembled WGS sequence"/>
</dbReference>
<evidence type="ECO:0000256" key="3">
    <source>
        <dbReference type="ARBA" id="ARBA00022692"/>
    </source>
</evidence>
<feature type="transmembrane region" description="Helical" evidence="7">
    <location>
        <begin position="391"/>
        <end position="411"/>
    </location>
</feature>
<sequence length="428" mass="45837">MLIGENILLALNGLRANKMRSLLTMLGIIIGIASVIAIMTLGDSISSSVTESMSSMGANNVTIGVSQKSSTEETTASGMTFSMGPRFTQMSEDDYISEEMLDDLQERYADSIQGFSLEESVGNGTAQSGSSTANISAIGVNADNLKNADLTLLAGRTLTSQDQDEAKKVILVSDLLVEKLFNGDNLSAVGQKLDVLFNNRYYSYTIVGVYEYEESTFSSSSSEDTVTTMYLPLQTALDQTHNRNGYSQLTILTKAGVSATDFCTTIETYMNNRYYKDNDSFEISAMSMESIVESMTSMLSTVSLAIAAIAGISLLVGGIGVMNIMLVSITERTREIGTRKALGATNGSIRLQFIMEAIVLCIVGGIIGIILGMAIATVATNMMGYAVSPSVTGIVLSVSFSIFIGVFFGYYPANKAAKLNPIEALRYE</sequence>
<evidence type="ECO:0000256" key="7">
    <source>
        <dbReference type="SAM" id="Phobius"/>
    </source>
</evidence>
<feature type="transmembrane region" description="Helical" evidence="7">
    <location>
        <begin position="304"/>
        <end position="329"/>
    </location>
</feature>
<reference evidence="10 11" key="1">
    <citation type="submission" date="2024-03" db="EMBL/GenBank/DDBJ databases">
        <title>Human intestinal bacterial collection.</title>
        <authorList>
            <person name="Pauvert C."/>
            <person name="Hitch T.C.A."/>
            <person name="Clavel T."/>
        </authorList>
    </citation>
    <scope>NUCLEOTIDE SEQUENCE [LARGE SCALE GENOMIC DNA]</scope>
    <source>
        <strain evidence="10 11">CLA-AA-H78B</strain>
    </source>
</reference>
<dbReference type="InterPro" id="IPR003838">
    <property type="entry name" value="ABC3_permease_C"/>
</dbReference>
<evidence type="ECO:0000256" key="2">
    <source>
        <dbReference type="ARBA" id="ARBA00022475"/>
    </source>
</evidence>
<dbReference type="Pfam" id="PF02687">
    <property type="entry name" value="FtsX"/>
    <property type="match status" value="1"/>
</dbReference>
<keyword evidence="2" id="KW-1003">Cell membrane</keyword>
<feature type="transmembrane region" description="Helical" evidence="7">
    <location>
        <begin position="357"/>
        <end position="379"/>
    </location>
</feature>
<evidence type="ECO:0000256" key="1">
    <source>
        <dbReference type="ARBA" id="ARBA00004651"/>
    </source>
</evidence>
<evidence type="ECO:0000256" key="6">
    <source>
        <dbReference type="ARBA" id="ARBA00038076"/>
    </source>
</evidence>
<evidence type="ECO:0000256" key="4">
    <source>
        <dbReference type="ARBA" id="ARBA00022989"/>
    </source>
</evidence>
<organism evidence="10 11">
    <name type="scientific">Hominiventricola aquisgranensis</name>
    <dbReference type="NCBI Taxonomy" id="3133164"/>
    <lineage>
        <taxon>Bacteria</taxon>
        <taxon>Bacillati</taxon>
        <taxon>Bacillota</taxon>
        <taxon>Clostridia</taxon>
        <taxon>Lachnospirales</taxon>
        <taxon>Lachnospiraceae</taxon>
        <taxon>Hominiventricola</taxon>
    </lineage>
</organism>
<comment type="subcellular location">
    <subcellularLocation>
        <location evidence="1">Cell membrane</location>
        <topology evidence="1">Multi-pass membrane protein</topology>
    </subcellularLocation>
</comment>
<keyword evidence="11" id="KW-1185">Reference proteome</keyword>
<evidence type="ECO:0000313" key="11">
    <source>
        <dbReference type="Proteomes" id="UP001470288"/>
    </source>
</evidence>
<protein>
    <submittedName>
        <fullName evidence="10">ABC transporter permease</fullName>
    </submittedName>
</protein>
<dbReference type="InterPro" id="IPR025857">
    <property type="entry name" value="MacB_PCD"/>
</dbReference>
<comment type="caution">
    <text evidence="10">The sequence shown here is derived from an EMBL/GenBank/DDBJ whole genome shotgun (WGS) entry which is preliminary data.</text>
</comment>
<keyword evidence="4 7" id="KW-1133">Transmembrane helix</keyword>
<dbReference type="EMBL" id="JBBMFC010000026">
    <property type="protein sequence ID" value="MEQ2579742.1"/>
    <property type="molecule type" value="Genomic_DNA"/>
</dbReference>
<keyword evidence="3 7" id="KW-0812">Transmembrane</keyword>
<comment type="similarity">
    <text evidence="6">Belongs to the ABC-4 integral membrane protein family.</text>
</comment>
<dbReference type="Pfam" id="PF12704">
    <property type="entry name" value="MacB_PCD"/>
    <property type="match status" value="1"/>
</dbReference>